<dbReference type="AlphaFoldDB" id="A0A6G1HAW1"/>
<dbReference type="Proteomes" id="UP000800041">
    <property type="component" value="Unassembled WGS sequence"/>
</dbReference>
<dbReference type="EMBL" id="ML977143">
    <property type="protein sequence ID" value="KAF1990088.1"/>
    <property type="molecule type" value="Genomic_DNA"/>
</dbReference>
<dbReference type="PANTHER" id="PTHR38790">
    <property type="entry name" value="2EXR DOMAIN-CONTAINING PROTEIN-RELATED"/>
    <property type="match status" value="1"/>
</dbReference>
<reference evidence="1" key="1">
    <citation type="journal article" date="2020" name="Stud. Mycol.">
        <title>101 Dothideomycetes genomes: a test case for predicting lifestyles and emergence of pathogens.</title>
        <authorList>
            <person name="Haridas S."/>
            <person name="Albert R."/>
            <person name="Binder M."/>
            <person name="Bloem J."/>
            <person name="Labutti K."/>
            <person name="Salamov A."/>
            <person name="Andreopoulos B."/>
            <person name="Baker S."/>
            <person name="Barry K."/>
            <person name="Bills G."/>
            <person name="Bluhm B."/>
            <person name="Cannon C."/>
            <person name="Castanera R."/>
            <person name="Culley D."/>
            <person name="Daum C."/>
            <person name="Ezra D."/>
            <person name="Gonzalez J."/>
            <person name="Henrissat B."/>
            <person name="Kuo A."/>
            <person name="Liang C."/>
            <person name="Lipzen A."/>
            <person name="Lutzoni F."/>
            <person name="Magnuson J."/>
            <person name="Mondo S."/>
            <person name="Nolan M."/>
            <person name="Ohm R."/>
            <person name="Pangilinan J."/>
            <person name="Park H.-J."/>
            <person name="Ramirez L."/>
            <person name="Alfaro M."/>
            <person name="Sun H."/>
            <person name="Tritt A."/>
            <person name="Yoshinaga Y."/>
            <person name="Zwiers L.-H."/>
            <person name="Turgeon B."/>
            <person name="Goodwin S."/>
            <person name="Spatafora J."/>
            <person name="Crous P."/>
            <person name="Grigoriev I."/>
        </authorList>
    </citation>
    <scope>NUCLEOTIDE SEQUENCE</scope>
    <source>
        <strain evidence="1">CBS 113979</strain>
    </source>
</reference>
<name>A0A6G1HAW1_9PEZI</name>
<organism evidence="1 2">
    <name type="scientific">Aulographum hederae CBS 113979</name>
    <dbReference type="NCBI Taxonomy" id="1176131"/>
    <lineage>
        <taxon>Eukaryota</taxon>
        <taxon>Fungi</taxon>
        <taxon>Dikarya</taxon>
        <taxon>Ascomycota</taxon>
        <taxon>Pezizomycotina</taxon>
        <taxon>Dothideomycetes</taxon>
        <taxon>Pleosporomycetidae</taxon>
        <taxon>Aulographales</taxon>
        <taxon>Aulographaceae</taxon>
    </lineage>
</organism>
<proteinExistence type="predicted"/>
<evidence type="ECO:0000313" key="2">
    <source>
        <dbReference type="Proteomes" id="UP000800041"/>
    </source>
</evidence>
<sequence>MAEKTPRDNAGNTLLTIPGELRNHIWELLFESSEVEGAANLGLLLVCRQTYTETRGIAFAATGFVINNSTGQTMRPVFRGLGYTVKNLKLRLSVNDISDWCNHQNLAYSTTNFKMDSDRLLKHLGNGSAFSTIQIDLSSFNIRNMSSRYRSM</sequence>
<dbReference type="OrthoDB" id="5413827at2759"/>
<keyword evidence="2" id="KW-1185">Reference proteome</keyword>
<protein>
    <submittedName>
        <fullName evidence="1">Uncharacterized protein</fullName>
    </submittedName>
</protein>
<evidence type="ECO:0000313" key="1">
    <source>
        <dbReference type="EMBL" id="KAF1990088.1"/>
    </source>
</evidence>
<gene>
    <name evidence="1" type="ORF">K402DRAFT_451669</name>
</gene>
<accession>A0A6G1HAW1</accession>